<sequence>MFSKDVYRLTLYGNFKCITKEAELLYHWLIPGTATATSVIAICNKIRQCALSFMTYRKHEYVPASATMMVCALSLSNKLQPT</sequence>
<name>A0A835FWF0_9POAL</name>
<organism evidence="1 2">
    <name type="scientific">Digitaria exilis</name>
    <dbReference type="NCBI Taxonomy" id="1010633"/>
    <lineage>
        <taxon>Eukaryota</taxon>
        <taxon>Viridiplantae</taxon>
        <taxon>Streptophyta</taxon>
        <taxon>Embryophyta</taxon>
        <taxon>Tracheophyta</taxon>
        <taxon>Spermatophyta</taxon>
        <taxon>Magnoliopsida</taxon>
        <taxon>Liliopsida</taxon>
        <taxon>Poales</taxon>
        <taxon>Poaceae</taxon>
        <taxon>PACMAD clade</taxon>
        <taxon>Panicoideae</taxon>
        <taxon>Panicodae</taxon>
        <taxon>Paniceae</taxon>
        <taxon>Anthephorinae</taxon>
        <taxon>Digitaria</taxon>
    </lineage>
</organism>
<dbReference type="AlphaFoldDB" id="A0A835FWF0"/>
<proteinExistence type="predicted"/>
<dbReference type="Proteomes" id="UP000636709">
    <property type="component" value="Unassembled WGS sequence"/>
</dbReference>
<gene>
    <name evidence="1" type="ORF">HU200_003195</name>
</gene>
<accession>A0A835FWF0</accession>
<keyword evidence="2" id="KW-1185">Reference proteome</keyword>
<protein>
    <submittedName>
        <fullName evidence="1">Uncharacterized protein</fullName>
    </submittedName>
</protein>
<reference evidence="1" key="1">
    <citation type="submission" date="2020-07" db="EMBL/GenBank/DDBJ databases">
        <title>Genome sequence and genetic diversity analysis of an under-domesticated orphan crop, white fonio (Digitaria exilis).</title>
        <authorList>
            <person name="Bennetzen J.L."/>
            <person name="Chen S."/>
            <person name="Ma X."/>
            <person name="Wang X."/>
            <person name="Yssel A.E.J."/>
            <person name="Chaluvadi S.R."/>
            <person name="Johnson M."/>
            <person name="Gangashetty P."/>
            <person name="Hamidou F."/>
            <person name="Sanogo M.D."/>
            <person name="Zwaenepoel A."/>
            <person name="Wallace J."/>
            <person name="Van De Peer Y."/>
            <person name="Van Deynze A."/>
        </authorList>
    </citation>
    <scope>NUCLEOTIDE SEQUENCE</scope>
    <source>
        <tissue evidence="1">Leaves</tissue>
    </source>
</reference>
<comment type="caution">
    <text evidence="1">The sequence shown here is derived from an EMBL/GenBank/DDBJ whole genome shotgun (WGS) entry which is preliminary data.</text>
</comment>
<evidence type="ECO:0000313" key="2">
    <source>
        <dbReference type="Proteomes" id="UP000636709"/>
    </source>
</evidence>
<dbReference type="OrthoDB" id="696909at2759"/>
<evidence type="ECO:0000313" key="1">
    <source>
        <dbReference type="EMBL" id="KAF8776489.1"/>
    </source>
</evidence>
<dbReference type="EMBL" id="JACEFO010000191">
    <property type="protein sequence ID" value="KAF8776489.1"/>
    <property type="molecule type" value="Genomic_DNA"/>
</dbReference>